<protein>
    <submittedName>
        <fullName evidence="2">Uncharacterized protein</fullName>
    </submittedName>
</protein>
<dbReference type="Proteomes" id="UP000473008">
    <property type="component" value="Unassembled WGS sequence"/>
</dbReference>
<dbReference type="EMBL" id="JAALDL010000003">
    <property type="protein sequence ID" value="NGN97141.1"/>
    <property type="molecule type" value="Genomic_DNA"/>
</dbReference>
<reference evidence="2 3" key="1">
    <citation type="submission" date="2020-02" db="EMBL/GenBank/DDBJ databases">
        <title>The draft genome of Grimontia sedimenta sp. nov., isolated from benthic sediments near coral reefs south of Kuwait.</title>
        <authorList>
            <person name="Mahmoud H.M."/>
            <person name="Jose L."/>
            <person name="Eapen S."/>
        </authorList>
    </citation>
    <scope>NUCLEOTIDE SEQUENCE [LARGE SCALE GENOMIC DNA]</scope>
    <source>
        <strain evidence="2 3">S25</strain>
    </source>
</reference>
<evidence type="ECO:0000313" key="3">
    <source>
        <dbReference type="Proteomes" id="UP000473008"/>
    </source>
</evidence>
<sequence length="218" mass="25109">MTKKKLYLKLAVCITFILGGAVNQGFSWFFLAIPFAIAFLFLLKHFSLKLKIALPIFVAVLVYPLTWQHEKNKIIYPYLGDQFTASCGWQAVQYSRDFTGYSYETLVPKGGKIYDYYVISKRPVPCGSDWTLTRVFVKHPDLSTLYYPVFSIGGSEMAMSGYELNEAFASKKLKHDQIDTSYELQSEWTKSLSNLMMWPVAPIMILNQLRAFFHFLNN</sequence>
<organism evidence="2 3">
    <name type="scientific">Grimontia sedimenti</name>
    <dbReference type="NCBI Taxonomy" id="2711294"/>
    <lineage>
        <taxon>Bacteria</taxon>
        <taxon>Pseudomonadati</taxon>
        <taxon>Pseudomonadota</taxon>
        <taxon>Gammaproteobacteria</taxon>
        <taxon>Vibrionales</taxon>
        <taxon>Vibrionaceae</taxon>
        <taxon>Grimontia</taxon>
    </lineage>
</organism>
<proteinExistence type="predicted"/>
<accession>A0A6M1RFR9</accession>
<name>A0A6M1RFR9_9GAMM</name>
<feature type="transmembrane region" description="Helical" evidence="1">
    <location>
        <begin position="7"/>
        <end position="22"/>
    </location>
</feature>
<feature type="transmembrane region" description="Helical" evidence="1">
    <location>
        <begin position="28"/>
        <end position="43"/>
    </location>
</feature>
<gene>
    <name evidence="2" type="ORF">G5S52_05570</name>
</gene>
<keyword evidence="1" id="KW-0472">Membrane</keyword>
<dbReference type="AlphaFoldDB" id="A0A6M1RFR9"/>
<evidence type="ECO:0000313" key="2">
    <source>
        <dbReference type="EMBL" id="NGN97141.1"/>
    </source>
</evidence>
<keyword evidence="1" id="KW-0812">Transmembrane</keyword>
<feature type="transmembrane region" description="Helical" evidence="1">
    <location>
        <begin position="50"/>
        <end position="67"/>
    </location>
</feature>
<keyword evidence="3" id="KW-1185">Reference proteome</keyword>
<evidence type="ECO:0000256" key="1">
    <source>
        <dbReference type="SAM" id="Phobius"/>
    </source>
</evidence>
<comment type="caution">
    <text evidence="2">The sequence shown here is derived from an EMBL/GenBank/DDBJ whole genome shotgun (WGS) entry which is preliminary data.</text>
</comment>
<keyword evidence="1" id="KW-1133">Transmembrane helix</keyword>